<dbReference type="Pfam" id="PF00628">
    <property type="entry name" value="PHD"/>
    <property type="match status" value="1"/>
</dbReference>
<gene>
    <name evidence="8" type="ORF">CSSPTR1EN2_LOCUS2426</name>
</gene>
<evidence type="ECO:0000256" key="3">
    <source>
        <dbReference type="ARBA" id="ARBA00022833"/>
    </source>
</evidence>
<evidence type="ECO:0008006" key="10">
    <source>
        <dbReference type="Google" id="ProtNLM"/>
    </source>
</evidence>
<feature type="domain" description="PHD-type" evidence="6">
    <location>
        <begin position="267"/>
        <end position="320"/>
    </location>
</feature>
<dbReference type="SUPFAM" id="SSF57903">
    <property type="entry name" value="FYVE/PHD zinc finger"/>
    <property type="match status" value="1"/>
</dbReference>
<accession>A0ABP0TE08</accession>
<dbReference type="Pfam" id="PF01426">
    <property type="entry name" value="BAH"/>
    <property type="match status" value="1"/>
</dbReference>
<dbReference type="InterPro" id="IPR013083">
    <property type="entry name" value="Znf_RING/FYVE/PHD"/>
</dbReference>
<dbReference type="EMBL" id="OZ019902">
    <property type="protein sequence ID" value="CAK9194238.1"/>
    <property type="molecule type" value="Genomic_DNA"/>
</dbReference>
<dbReference type="InterPro" id="IPR011011">
    <property type="entry name" value="Znf_FYVE_PHD"/>
</dbReference>
<name>A0ABP0TE08_9BRYO</name>
<dbReference type="InterPro" id="IPR043151">
    <property type="entry name" value="BAH_sf"/>
</dbReference>
<protein>
    <recommendedName>
        <fullName evidence="10">PHD-type domain-containing protein</fullName>
    </recommendedName>
</protein>
<dbReference type="InterPro" id="IPR019786">
    <property type="entry name" value="Zinc_finger_PHD-type_CS"/>
</dbReference>
<keyword evidence="3" id="KW-0862">Zinc</keyword>
<evidence type="ECO:0000256" key="1">
    <source>
        <dbReference type="ARBA" id="ARBA00022723"/>
    </source>
</evidence>
<feature type="region of interest" description="Disordered" evidence="5">
    <location>
        <begin position="341"/>
        <end position="360"/>
    </location>
</feature>
<dbReference type="InterPro" id="IPR056699">
    <property type="entry name" value="DUF7797"/>
</dbReference>
<keyword evidence="1" id="KW-0479">Metal-binding</keyword>
<organism evidence="8 9">
    <name type="scientific">Sphagnum troendelagicum</name>
    <dbReference type="NCBI Taxonomy" id="128251"/>
    <lineage>
        <taxon>Eukaryota</taxon>
        <taxon>Viridiplantae</taxon>
        <taxon>Streptophyta</taxon>
        <taxon>Embryophyta</taxon>
        <taxon>Bryophyta</taxon>
        <taxon>Sphagnophytina</taxon>
        <taxon>Sphagnopsida</taxon>
        <taxon>Sphagnales</taxon>
        <taxon>Sphagnaceae</taxon>
        <taxon>Sphagnum</taxon>
    </lineage>
</organism>
<dbReference type="SMART" id="SM00439">
    <property type="entry name" value="BAH"/>
    <property type="match status" value="1"/>
</dbReference>
<evidence type="ECO:0000256" key="5">
    <source>
        <dbReference type="SAM" id="MobiDB-lite"/>
    </source>
</evidence>
<dbReference type="Gene3D" id="3.30.40.10">
    <property type="entry name" value="Zinc/RING finger domain, C3HC4 (zinc finger)"/>
    <property type="match status" value="1"/>
</dbReference>
<dbReference type="Gene3D" id="2.30.30.490">
    <property type="match status" value="1"/>
</dbReference>
<feature type="compositionally biased region" description="Polar residues" evidence="5">
    <location>
        <begin position="174"/>
        <end position="191"/>
    </location>
</feature>
<dbReference type="CDD" id="cd04370">
    <property type="entry name" value="BAH"/>
    <property type="match status" value="1"/>
</dbReference>
<proteinExistence type="predicted"/>
<evidence type="ECO:0000259" key="6">
    <source>
        <dbReference type="PROSITE" id="PS50016"/>
    </source>
</evidence>
<evidence type="ECO:0000313" key="9">
    <source>
        <dbReference type="Proteomes" id="UP001497512"/>
    </source>
</evidence>
<feature type="domain" description="BAH" evidence="7">
    <location>
        <begin position="505"/>
        <end position="631"/>
    </location>
</feature>
<dbReference type="PANTHER" id="PTHR47527">
    <property type="entry name" value="RING/FYVE/PHD ZINC FINGER SUPERFAMILY PROTEIN"/>
    <property type="match status" value="1"/>
</dbReference>
<evidence type="ECO:0000256" key="4">
    <source>
        <dbReference type="PROSITE-ProRule" id="PRU00146"/>
    </source>
</evidence>
<keyword evidence="2 4" id="KW-0863">Zinc-finger</keyword>
<dbReference type="PANTHER" id="PTHR47527:SF3">
    <property type="entry name" value="RING_FYVE_PHD ZINC FINGER SUPERFAMILY PROTEIN"/>
    <property type="match status" value="1"/>
</dbReference>
<feature type="region of interest" description="Disordered" evidence="5">
    <location>
        <begin position="169"/>
        <end position="195"/>
    </location>
</feature>
<dbReference type="InterPro" id="IPR001025">
    <property type="entry name" value="BAH_dom"/>
</dbReference>
<dbReference type="PROSITE" id="PS01359">
    <property type="entry name" value="ZF_PHD_1"/>
    <property type="match status" value="1"/>
</dbReference>
<dbReference type="InterPro" id="IPR019787">
    <property type="entry name" value="Znf_PHD-finger"/>
</dbReference>
<evidence type="ECO:0000313" key="8">
    <source>
        <dbReference type="EMBL" id="CAK9194238.1"/>
    </source>
</evidence>
<evidence type="ECO:0000259" key="7">
    <source>
        <dbReference type="PROSITE" id="PS51038"/>
    </source>
</evidence>
<dbReference type="PROSITE" id="PS51038">
    <property type="entry name" value="BAH"/>
    <property type="match status" value="1"/>
</dbReference>
<dbReference type="InterPro" id="IPR001965">
    <property type="entry name" value="Znf_PHD"/>
</dbReference>
<dbReference type="Pfam" id="PF25073">
    <property type="entry name" value="DUF7797"/>
    <property type="match status" value="1"/>
</dbReference>
<dbReference type="Proteomes" id="UP001497512">
    <property type="component" value="Chromosome 10"/>
</dbReference>
<keyword evidence="9" id="KW-1185">Reference proteome</keyword>
<dbReference type="SMART" id="SM00249">
    <property type="entry name" value="PHD"/>
    <property type="match status" value="1"/>
</dbReference>
<reference evidence="8" key="1">
    <citation type="submission" date="2024-02" db="EMBL/GenBank/DDBJ databases">
        <authorList>
            <consortium name="ELIXIR-Norway"/>
            <consortium name="Elixir Norway"/>
        </authorList>
    </citation>
    <scope>NUCLEOTIDE SEQUENCE</scope>
</reference>
<sequence>MEGSMESSSREDLTAVAAAAVEPSLQSSGLQTTYMAAPSLAVSTGLDTTAQTIPDTNPSFKKEGCRGASVVVRSDGDGDEGLPNSKRAKISSRHGWVQTVLRQTAEMVMVLAGMGAVRGGGCSPTPIECQLAVEAYEKLASLVENVAPQQLVSSKDAYHSLLRHFKQTPPVNAADTNASEVGATESTSQDLASKDGDDKWVSVTADEQGKPPNAQSCNWSKEAATLPSAQQQHDTHQQLALGIHLLTKQHSALISSVSISNVYLSPPIACSVCKLVAHNTSSVLVCDGCESAFHVACLQLYDDPMVIPRCDWYCPKCVTASGGRPQTPKYGPLRHGHDLQGSTHGSWGLQGAKSSEGSKEQVGEKSLLLYKKGIGGEVAQGTKEFVGMNLDSALASTKTTEAGAAERKLVVLEQRNGDCPAQCQITSASPTPLATQIHTETATKVTTTTSEAAPQVPVTFPAVEEETVMGGKCVTRKSSSVEWVGSVVNVSQGNVYYTACSVAGVTMRLQDCALFRPESPHDPPYIARLQALWEEKSTGAKWVKVNWCYYPSDLPVETGQPASADDNEVYESNHSDNNLVGSIHGPCQVLPPIQYQQEIERQSKETSEALPPVFLCRWFYDAPRGLFHACSGLPSDQLLRPPAETTP</sequence>
<evidence type="ECO:0000256" key="2">
    <source>
        <dbReference type="ARBA" id="ARBA00022771"/>
    </source>
</evidence>
<dbReference type="PROSITE" id="PS50016">
    <property type="entry name" value="ZF_PHD_2"/>
    <property type="match status" value="1"/>
</dbReference>